<reference evidence="2 3" key="1">
    <citation type="submission" date="2020-04" db="EMBL/GenBank/DDBJ databases">
        <authorList>
            <person name="De Canck E."/>
        </authorList>
    </citation>
    <scope>NUCLEOTIDE SEQUENCE [LARGE SCALE GENOMIC DNA]</scope>
    <source>
        <strain evidence="2 3">LMG 28138</strain>
    </source>
</reference>
<name>A0A6S7B829_9BURK</name>
<dbReference type="AlphaFoldDB" id="A0A6S7B829"/>
<sequence>MTKKLKLHTLRIELLSIEPLIWRRVQIDGNASLGYLHHVIQVAFGWDDAHLHEFEVGVDRFTNVRDGGTELSDDVEDESTQAIEGVAAAVGDAFGYRYDFGDDWEHRIVVERIELVSHQVGCASVTAGERACPPEDIGGPSGYAAFITRLKGEAGVDEATRYLDRIGPDYDPNLFDRHAANATLVRMARHGWGIR</sequence>
<dbReference type="Proteomes" id="UP000494115">
    <property type="component" value="Unassembled WGS sequence"/>
</dbReference>
<accession>A0A6S7B829</accession>
<feature type="domain" description="Plasmid pRiA4b Orf3-like" evidence="1">
    <location>
        <begin position="8"/>
        <end position="178"/>
    </location>
</feature>
<dbReference type="PANTHER" id="PTHR41878">
    <property type="entry name" value="LEXA REPRESSOR-RELATED"/>
    <property type="match status" value="1"/>
</dbReference>
<dbReference type="RefSeq" id="WP_175105659.1">
    <property type="nucleotide sequence ID" value="NZ_CADIKM010000013.1"/>
</dbReference>
<evidence type="ECO:0000313" key="3">
    <source>
        <dbReference type="Proteomes" id="UP000494115"/>
    </source>
</evidence>
<dbReference type="PANTHER" id="PTHR41878:SF1">
    <property type="entry name" value="TNPR PROTEIN"/>
    <property type="match status" value="1"/>
</dbReference>
<dbReference type="Pfam" id="PF07929">
    <property type="entry name" value="PRiA4_ORF3"/>
    <property type="match status" value="1"/>
</dbReference>
<dbReference type="EMBL" id="CADIKM010000013">
    <property type="protein sequence ID" value="CAB3791196.1"/>
    <property type="molecule type" value="Genomic_DNA"/>
</dbReference>
<organism evidence="2 3">
    <name type="scientific">Pararobbsia alpina</name>
    <dbReference type="NCBI Taxonomy" id="621374"/>
    <lineage>
        <taxon>Bacteria</taxon>
        <taxon>Pseudomonadati</taxon>
        <taxon>Pseudomonadota</taxon>
        <taxon>Betaproteobacteria</taxon>
        <taxon>Burkholderiales</taxon>
        <taxon>Burkholderiaceae</taxon>
        <taxon>Pararobbsia</taxon>
    </lineage>
</organism>
<dbReference type="Gene3D" id="3.10.290.30">
    <property type="entry name" value="MM3350-like"/>
    <property type="match status" value="1"/>
</dbReference>
<keyword evidence="3" id="KW-1185">Reference proteome</keyword>
<dbReference type="InterPro" id="IPR024047">
    <property type="entry name" value="MM3350-like_sf"/>
</dbReference>
<dbReference type="InterPro" id="IPR012912">
    <property type="entry name" value="Plasmid_pRiA4b_Orf3-like"/>
</dbReference>
<evidence type="ECO:0000259" key="1">
    <source>
        <dbReference type="Pfam" id="PF07929"/>
    </source>
</evidence>
<gene>
    <name evidence="2" type="ORF">LMG28138_03137</name>
</gene>
<evidence type="ECO:0000313" key="2">
    <source>
        <dbReference type="EMBL" id="CAB3791196.1"/>
    </source>
</evidence>
<protein>
    <submittedName>
        <fullName evidence="2">IS66 family transposase ISPre3</fullName>
    </submittedName>
</protein>
<dbReference type="SUPFAM" id="SSF159941">
    <property type="entry name" value="MM3350-like"/>
    <property type="match status" value="1"/>
</dbReference>
<proteinExistence type="predicted"/>